<keyword evidence="4" id="KW-1185">Reference proteome</keyword>
<dbReference type="Pfam" id="PF00778">
    <property type="entry name" value="DIX"/>
    <property type="match status" value="1"/>
</dbReference>
<dbReference type="GO" id="GO:0008013">
    <property type="term" value="F:beta-catenin binding"/>
    <property type="evidence" value="ECO:0007669"/>
    <property type="project" value="TreeGrafter"/>
</dbReference>
<evidence type="ECO:0000313" key="4">
    <source>
        <dbReference type="Proteomes" id="UP000095283"/>
    </source>
</evidence>
<keyword evidence="1 2" id="KW-0879">Wnt signaling pathway</keyword>
<evidence type="ECO:0000259" key="3">
    <source>
        <dbReference type="PROSITE" id="PS50841"/>
    </source>
</evidence>
<dbReference type="PANTHER" id="PTHR46102:SF2">
    <property type="entry name" value="AXIN"/>
    <property type="match status" value="1"/>
</dbReference>
<dbReference type="GO" id="GO:0030877">
    <property type="term" value="C:beta-catenin destruction complex"/>
    <property type="evidence" value="ECO:0007669"/>
    <property type="project" value="TreeGrafter"/>
</dbReference>
<dbReference type="AlphaFoldDB" id="A0A1I7W7Q4"/>
<dbReference type="InterPro" id="IPR038207">
    <property type="entry name" value="DIX_dom_sf"/>
</dbReference>
<dbReference type="GO" id="GO:0005886">
    <property type="term" value="C:plasma membrane"/>
    <property type="evidence" value="ECO:0007669"/>
    <property type="project" value="TreeGrafter"/>
</dbReference>
<organism evidence="4 5">
    <name type="scientific">Heterorhabditis bacteriophora</name>
    <name type="common">Entomopathogenic nematode worm</name>
    <dbReference type="NCBI Taxonomy" id="37862"/>
    <lineage>
        <taxon>Eukaryota</taxon>
        <taxon>Metazoa</taxon>
        <taxon>Ecdysozoa</taxon>
        <taxon>Nematoda</taxon>
        <taxon>Chromadorea</taxon>
        <taxon>Rhabditida</taxon>
        <taxon>Rhabditina</taxon>
        <taxon>Rhabditomorpha</taxon>
        <taxon>Strongyloidea</taxon>
        <taxon>Heterorhabditidae</taxon>
        <taxon>Heterorhabditis</taxon>
    </lineage>
</organism>
<dbReference type="InterPro" id="IPR043581">
    <property type="entry name" value="Axin-like"/>
</dbReference>
<dbReference type="GO" id="GO:0032436">
    <property type="term" value="P:positive regulation of proteasomal ubiquitin-dependent protein catabolic process"/>
    <property type="evidence" value="ECO:0007669"/>
    <property type="project" value="TreeGrafter"/>
</dbReference>
<name>A0A1I7W7Q4_HETBA</name>
<reference evidence="5" key="1">
    <citation type="submission" date="2016-11" db="UniProtKB">
        <authorList>
            <consortium name="WormBaseParasite"/>
        </authorList>
    </citation>
    <scope>IDENTIFICATION</scope>
</reference>
<dbReference type="Proteomes" id="UP000095283">
    <property type="component" value="Unplaced"/>
</dbReference>
<evidence type="ECO:0000256" key="1">
    <source>
        <dbReference type="ARBA" id="ARBA00022687"/>
    </source>
</evidence>
<dbReference type="WBParaSite" id="Hba_00648">
    <property type="protein sequence ID" value="Hba_00648"/>
    <property type="gene ID" value="Hba_00648"/>
</dbReference>
<dbReference type="GO" id="GO:0005634">
    <property type="term" value="C:nucleus"/>
    <property type="evidence" value="ECO:0007669"/>
    <property type="project" value="TreeGrafter"/>
</dbReference>
<proteinExistence type="predicted"/>
<sequence>MSERVHSLNSTNPPTSTLFEPIRLPLIILLRHLHNKFVRSDMFAAFMNRCSSNESSEITPCSYQNAGIFFSHQDCERSFPVACSSDSYREHKSIKQMYDCDASSSRHVDDDVIERGNLSNNAENNLYREAKHMQEIYQKYFLCVFLLEITVEFVTQHQVMRRWRNTLDVSRRTKSDQVYLFLFFINWILLEWTLHILDSVSPVLFSYRPSKIPNPYGENGFAPPPNKSVQIYNFEDSIIPTAHGIHGSETMHGMEHCFTDSSGFCSAESAYLSEKSFGKGRSGKLFEINVVAFHNFSFVDFHQFSNAVSFSHTLLRKPQISAPSQSIFATLPRKPIDPLPIRITMVLRESDQPPMVAKVAGEYITLFQFRKTFGISRKDNKRLLFKSTCEDNSAPYQWSVIIDDNAVLPIFEGKITAECRRFYD</sequence>
<dbReference type="GO" id="GO:0016055">
    <property type="term" value="P:Wnt signaling pathway"/>
    <property type="evidence" value="ECO:0007669"/>
    <property type="project" value="UniProtKB-KW"/>
</dbReference>
<dbReference type="PANTHER" id="PTHR46102">
    <property type="entry name" value="AXIN"/>
    <property type="match status" value="1"/>
</dbReference>
<dbReference type="GO" id="GO:0019901">
    <property type="term" value="F:protein kinase binding"/>
    <property type="evidence" value="ECO:0007669"/>
    <property type="project" value="TreeGrafter"/>
</dbReference>
<evidence type="ECO:0000313" key="5">
    <source>
        <dbReference type="WBParaSite" id="Hba_00648"/>
    </source>
</evidence>
<dbReference type="Gene3D" id="2.40.240.130">
    <property type="match status" value="1"/>
</dbReference>
<dbReference type="InterPro" id="IPR001158">
    <property type="entry name" value="DIX"/>
</dbReference>
<protein>
    <submittedName>
        <fullName evidence="5">DIX domain-containing protein</fullName>
    </submittedName>
</protein>
<dbReference type="SUPFAM" id="SSF54236">
    <property type="entry name" value="Ubiquitin-like"/>
    <property type="match status" value="1"/>
</dbReference>
<dbReference type="GO" id="GO:0048468">
    <property type="term" value="P:cell development"/>
    <property type="evidence" value="ECO:0007669"/>
    <property type="project" value="TreeGrafter"/>
</dbReference>
<feature type="domain" description="DIX" evidence="3">
    <location>
        <begin position="338"/>
        <end position="423"/>
    </location>
</feature>
<evidence type="ECO:0000256" key="2">
    <source>
        <dbReference type="PROSITE-ProRule" id="PRU00069"/>
    </source>
</evidence>
<dbReference type="GO" id="GO:0090090">
    <property type="term" value="P:negative regulation of canonical Wnt signaling pathway"/>
    <property type="evidence" value="ECO:0007669"/>
    <property type="project" value="InterPro"/>
</dbReference>
<dbReference type="InterPro" id="IPR029071">
    <property type="entry name" value="Ubiquitin-like_domsf"/>
</dbReference>
<dbReference type="GO" id="GO:0031625">
    <property type="term" value="F:ubiquitin protein ligase binding"/>
    <property type="evidence" value="ECO:0007669"/>
    <property type="project" value="TreeGrafter"/>
</dbReference>
<accession>A0A1I7W7Q4</accession>
<dbReference type="GO" id="GO:0060090">
    <property type="term" value="F:molecular adaptor activity"/>
    <property type="evidence" value="ECO:0007669"/>
    <property type="project" value="TreeGrafter"/>
</dbReference>
<dbReference type="PROSITE" id="PS50841">
    <property type="entry name" value="DIX"/>
    <property type="match status" value="1"/>
</dbReference>